<accession>A0AAN9KFK4</accession>
<feature type="transmembrane region" description="Helical" evidence="1">
    <location>
        <begin position="20"/>
        <end position="44"/>
    </location>
</feature>
<reference evidence="2 3" key="1">
    <citation type="submission" date="2024-01" db="EMBL/GenBank/DDBJ databases">
        <title>The genomes of 5 underutilized Papilionoideae crops provide insights into root nodulation and disease resistanc.</title>
        <authorList>
            <person name="Jiang F."/>
        </authorList>
    </citation>
    <scope>NUCLEOTIDE SEQUENCE [LARGE SCALE GENOMIC DNA]</scope>
    <source>
        <strain evidence="2">LVBAO_FW01</strain>
        <tissue evidence="2">Leaves</tissue>
    </source>
</reference>
<dbReference type="Proteomes" id="UP001367508">
    <property type="component" value="Unassembled WGS sequence"/>
</dbReference>
<evidence type="ECO:0000313" key="2">
    <source>
        <dbReference type="EMBL" id="KAK7315506.1"/>
    </source>
</evidence>
<evidence type="ECO:0000313" key="3">
    <source>
        <dbReference type="Proteomes" id="UP001367508"/>
    </source>
</evidence>
<sequence length="72" mass="8347">MLSYIYLCTQYIHGKKNYYIHAFTQNVLIALIFLRTVFAVHYHLSPMGKNMVLSHELLENLFIGDLGATLSR</sequence>
<name>A0AAN9KFK4_CANGL</name>
<keyword evidence="3" id="KW-1185">Reference proteome</keyword>
<keyword evidence="1" id="KW-0472">Membrane</keyword>
<dbReference type="AlphaFoldDB" id="A0AAN9KFK4"/>
<organism evidence="2 3">
    <name type="scientific">Canavalia gladiata</name>
    <name type="common">Sword bean</name>
    <name type="synonym">Dolichos gladiatus</name>
    <dbReference type="NCBI Taxonomy" id="3824"/>
    <lineage>
        <taxon>Eukaryota</taxon>
        <taxon>Viridiplantae</taxon>
        <taxon>Streptophyta</taxon>
        <taxon>Embryophyta</taxon>
        <taxon>Tracheophyta</taxon>
        <taxon>Spermatophyta</taxon>
        <taxon>Magnoliopsida</taxon>
        <taxon>eudicotyledons</taxon>
        <taxon>Gunneridae</taxon>
        <taxon>Pentapetalae</taxon>
        <taxon>rosids</taxon>
        <taxon>fabids</taxon>
        <taxon>Fabales</taxon>
        <taxon>Fabaceae</taxon>
        <taxon>Papilionoideae</taxon>
        <taxon>50 kb inversion clade</taxon>
        <taxon>NPAAA clade</taxon>
        <taxon>indigoferoid/millettioid clade</taxon>
        <taxon>Phaseoleae</taxon>
        <taxon>Canavalia</taxon>
    </lineage>
</organism>
<gene>
    <name evidence="2" type="ORF">VNO77_34056</name>
</gene>
<keyword evidence="1" id="KW-1133">Transmembrane helix</keyword>
<keyword evidence="1" id="KW-0812">Transmembrane</keyword>
<dbReference type="EMBL" id="JAYMYQ010000008">
    <property type="protein sequence ID" value="KAK7315506.1"/>
    <property type="molecule type" value="Genomic_DNA"/>
</dbReference>
<comment type="caution">
    <text evidence="2">The sequence shown here is derived from an EMBL/GenBank/DDBJ whole genome shotgun (WGS) entry which is preliminary data.</text>
</comment>
<evidence type="ECO:0000256" key="1">
    <source>
        <dbReference type="SAM" id="Phobius"/>
    </source>
</evidence>
<protein>
    <submittedName>
        <fullName evidence="2">Uncharacterized protein</fullName>
    </submittedName>
</protein>
<proteinExistence type="predicted"/>